<keyword evidence="1" id="KW-1133">Transmembrane helix</keyword>
<proteinExistence type="predicted"/>
<dbReference type="EMBL" id="FNFD01000005">
    <property type="protein sequence ID" value="SDK24800.1"/>
    <property type="molecule type" value="Genomic_DNA"/>
</dbReference>
<keyword evidence="1" id="KW-0812">Transmembrane</keyword>
<dbReference type="STRING" id="137658.SAMN05216186_105161"/>
<protein>
    <submittedName>
        <fullName evidence="2">Type IV pilus assembly protein PilE</fullName>
    </submittedName>
</protein>
<dbReference type="Proteomes" id="UP000198706">
    <property type="component" value="Unassembled WGS sequence"/>
</dbReference>
<dbReference type="InterPro" id="IPR031982">
    <property type="entry name" value="PilE-like"/>
</dbReference>
<sequence>MHQARGFTLIELMIVVVIIGILAAIAIPNYQQYVIRGNRTEGMALLNDAAARQERYFSQNNEYADTAKKLGLSEFSANRLYQLTIAVDGDGYTLNAIPQNAQTRDTTCRTLTLDAMGVRGETGSGDVSDCWR</sequence>
<dbReference type="PANTHER" id="PTHR30093:SF47">
    <property type="entry name" value="TYPE IV PILUS NON-CORE MINOR PILIN PILE"/>
    <property type="match status" value="1"/>
</dbReference>
<evidence type="ECO:0000256" key="1">
    <source>
        <dbReference type="SAM" id="Phobius"/>
    </source>
</evidence>
<dbReference type="GO" id="GO:0043683">
    <property type="term" value="P:type IV pilus assembly"/>
    <property type="evidence" value="ECO:0007669"/>
    <property type="project" value="InterPro"/>
</dbReference>
<dbReference type="PROSITE" id="PS00409">
    <property type="entry name" value="PROKAR_NTER_METHYL"/>
    <property type="match status" value="1"/>
</dbReference>
<dbReference type="Pfam" id="PF16732">
    <property type="entry name" value="ComP_DUS"/>
    <property type="match status" value="1"/>
</dbReference>
<dbReference type="InterPro" id="IPR045584">
    <property type="entry name" value="Pilin-like"/>
</dbReference>
<feature type="transmembrane region" description="Helical" evidence="1">
    <location>
        <begin position="6"/>
        <end position="27"/>
    </location>
</feature>
<keyword evidence="1" id="KW-0472">Membrane</keyword>
<dbReference type="RefSeq" id="WP_084335201.1">
    <property type="nucleotide sequence ID" value="NZ_CBKZNZ010000038.1"/>
</dbReference>
<dbReference type="SUPFAM" id="SSF54523">
    <property type="entry name" value="Pili subunits"/>
    <property type="match status" value="1"/>
</dbReference>
<gene>
    <name evidence="2" type="ORF">SAMN05216186_105161</name>
</gene>
<dbReference type="OrthoDB" id="5296638at2"/>
<reference evidence="2 3" key="1">
    <citation type="submission" date="2016-10" db="EMBL/GenBank/DDBJ databases">
        <authorList>
            <person name="de Groot N.N."/>
        </authorList>
    </citation>
    <scope>NUCLEOTIDE SEQUENCE [LARGE SCALE GENOMIC DNA]</scope>
    <source>
        <strain evidence="2 3">JCM 21544</strain>
    </source>
</reference>
<dbReference type="Gene3D" id="3.30.700.10">
    <property type="entry name" value="Glycoprotein, Type 4 Pilin"/>
    <property type="match status" value="1"/>
</dbReference>
<dbReference type="InterPro" id="IPR012902">
    <property type="entry name" value="N_methyl_site"/>
</dbReference>
<dbReference type="NCBIfam" id="TIGR02532">
    <property type="entry name" value="IV_pilin_GFxxxE"/>
    <property type="match status" value="1"/>
</dbReference>
<name>A0A1G9AE59_9PSED</name>
<organism evidence="2 3">
    <name type="scientific">Pseudomonas indica</name>
    <dbReference type="NCBI Taxonomy" id="137658"/>
    <lineage>
        <taxon>Bacteria</taxon>
        <taxon>Pseudomonadati</taxon>
        <taxon>Pseudomonadota</taxon>
        <taxon>Gammaproteobacteria</taxon>
        <taxon>Pseudomonadales</taxon>
        <taxon>Pseudomonadaceae</taxon>
        <taxon>Pseudomonas</taxon>
    </lineage>
</organism>
<evidence type="ECO:0000313" key="3">
    <source>
        <dbReference type="Proteomes" id="UP000198706"/>
    </source>
</evidence>
<keyword evidence="3" id="KW-1185">Reference proteome</keyword>
<dbReference type="Pfam" id="PF07963">
    <property type="entry name" value="N_methyl"/>
    <property type="match status" value="1"/>
</dbReference>
<dbReference type="AlphaFoldDB" id="A0A1G9AE59"/>
<accession>A0A1G9AE59</accession>
<dbReference type="PANTHER" id="PTHR30093">
    <property type="entry name" value="GENERAL SECRETION PATHWAY PROTEIN G"/>
    <property type="match status" value="1"/>
</dbReference>
<evidence type="ECO:0000313" key="2">
    <source>
        <dbReference type="EMBL" id="SDK24800.1"/>
    </source>
</evidence>
<dbReference type="FunFam" id="3.30.700.10:FF:000002">
    <property type="entry name" value="Type 4 fimbrial biogenesis protein PilE"/>
    <property type="match status" value="1"/>
</dbReference>